<dbReference type="Gene3D" id="3.30.470.10">
    <property type="match status" value="1"/>
</dbReference>
<dbReference type="Proteomes" id="UP000015527">
    <property type="component" value="Unassembled WGS sequence"/>
</dbReference>
<dbReference type="GO" id="GO:0009396">
    <property type="term" value="P:folic acid-containing compound biosynthetic process"/>
    <property type="evidence" value="ECO:0007669"/>
    <property type="project" value="InterPro"/>
</dbReference>
<dbReference type="PRINTS" id="PR00095">
    <property type="entry name" value="ANTSNTHASEI"/>
</dbReference>
<protein>
    <recommendedName>
        <fullName evidence="1">Probable branched-chain-amino-acid aminotransferase</fullName>
    </recommendedName>
</protein>
<dbReference type="Pfam" id="PF01063">
    <property type="entry name" value="Aminotran_4"/>
    <property type="match status" value="1"/>
</dbReference>
<dbReference type="GO" id="GO:0000162">
    <property type="term" value="P:L-tryptophan biosynthetic process"/>
    <property type="evidence" value="ECO:0007669"/>
    <property type="project" value="TreeGrafter"/>
</dbReference>
<dbReference type="InterPro" id="IPR019999">
    <property type="entry name" value="Anth_synth_I-like"/>
</dbReference>
<dbReference type="SUPFAM" id="SSF56752">
    <property type="entry name" value="D-aminoacid aminotransferase-like PLP-dependent enzymes"/>
    <property type="match status" value="1"/>
</dbReference>
<sequence>MRTMPEPFVFLDDARRDGAADARIYREPAELVVARQPHEVSAALTRIEALAAEGLHLAGYMAYEAGLALESRLAHLLPQRTGATGPLVWFGAFSSYETIPAAEVPEWLERHAQPGPVGIGPLEPQISTGDYEQAFNRLQQAIEAGDIYQANQTFPLAGPWHGDPLALYAAIRPAAAAGYGGVVCDGSHWLLSFSPELFFTLEGSRITVRPMKGTRPRGRDAGEDAALRADLSASVKDRAENLMILDLMRNDISRVAEPGSVRAENPFAIESYPTVHQMVSTVRAELAPNKSAVDILRALFPCGSITGAPKIRAMELIAEVEAEARGPYCGSIGRIDPTGDAAFNVAIRTLRLSPESVDQSGSGSNRSGGRAVLGVGSAVVADSQALPEWRECLVKGGFVRESAGASSPASFDLIETMCFTPEKGIPLLELHLERIRASAEALGFSFDRHAVRNAIQALCFDAEAPAKLRLVAARSGAYSLELAELPAAFSGPVTVGVLRLPVDSGDWRLRHKTSDRGFYEAGLLAAQSAGAQEALFLRDDGLVTEGTFTSLFVERGDRLLTPPAALGLLPGVLRRSLIEQCRAEEAELTLDDLADGFLIGNALRGLMPARLLA</sequence>
<evidence type="ECO:0000259" key="2">
    <source>
        <dbReference type="Pfam" id="PF00425"/>
    </source>
</evidence>
<dbReference type="Gene3D" id="3.60.120.10">
    <property type="entry name" value="Anthranilate synthase"/>
    <property type="match status" value="1"/>
</dbReference>
<keyword evidence="4" id="KW-1185">Reference proteome</keyword>
<gene>
    <name evidence="3" type="ORF">L284_01985</name>
</gene>
<dbReference type="InterPro" id="IPR001544">
    <property type="entry name" value="Aminotrans_IV"/>
</dbReference>
<dbReference type="PANTHER" id="PTHR11236:SF50">
    <property type="entry name" value="AMINODEOXYCHORISMATE SYNTHASE COMPONENT 1"/>
    <property type="match status" value="1"/>
</dbReference>
<evidence type="ECO:0000313" key="4">
    <source>
        <dbReference type="Proteomes" id="UP000015527"/>
    </source>
</evidence>
<evidence type="ECO:0000256" key="1">
    <source>
        <dbReference type="ARBA" id="ARBA00014472"/>
    </source>
</evidence>
<dbReference type="EMBL" id="ATHL01000018">
    <property type="protein sequence ID" value="EQB19349.1"/>
    <property type="molecule type" value="Genomic_DNA"/>
</dbReference>
<dbReference type="InterPro" id="IPR036038">
    <property type="entry name" value="Aminotransferase-like"/>
</dbReference>
<dbReference type="SUPFAM" id="SSF56322">
    <property type="entry name" value="ADC synthase"/>
    <property type="match status" value="1"/>
</dbReference>
<dbReference type="PATRIC" id="fig|1096930.3.peg.385"/>
<dbReference type="NCBIfam" id="TIGR00553">
    <property type="entry name" value="pabB"/>
    <property type="match status" value="1"/>
</dbReference>
<proteinExistence type="predicted"/>
<name>T0JBW5_9SPHN</name>
<accession>T0JBW5</accession>
<dbReference type="AlphaFoldDB" id="T0JBW5"/>
<dbReference type="InterPro" id="IPR005802">
    <property type="entry name" value="ADC_synth_comp_1"/>
</dbReference>
<comment type="caution">
    <text evidence="3">The sequence shown here is derived from an EMBL/GenBank/DDBJ whole genome shotgun (WGS) entry which is preliminary data.</text>
</comment>
<dbReference type="PANTHER" id="PTHR11236">
    <property type="entry name" value="AMINOBENZOATE/ANTHRANILATE SYNTHASE"/>
    <property type="match status" value="1"/>
</dbReference>
<dbReference type="InterPro" id="IPR043131">
    <property type="entry name" value="BCAT-like_N"/>
</dbReference>
<dbReference type="GO" id="GO:0046820">
    <property type="term" value="F:4-amino-4-deoxychorismate synthase activity"/>
    <property type="evidence" value="ECO:0007669"/>
    <property type="project" value="TreeGrafter"/>
</dbReference>
<dbReference type="Pfam" id="PF00425">
    <property type="entry name" value="Chorismate_bind"/>
    <property type="match status" value="1"/>
</dbReference>
<feature type="domain" description="Chorismate-utilising enzyme C-terminal" evidence="2">
    <location>
        <begin position="130"/>
        <end position="395"/>
    </location>
</feature>
<organism evidence="3 4">
    <name type="scientific">Novosphingobium lindaniclasticum LE124</name>
    <dbReference type="NCBI Taxonomy" id="1096930"/>
    <lineage>
        <taxon>Bacteria</taxon>
        <taxon>Pseudomonadati</taxon>
        <taxon>Pseudomonadota</taxon>
        <taxon>Alphaproteobacteria</taxon>
        <taxon>Sphingomonadales</taxon>
        <taxon>Sphingomonadaceae</taxon>
        <taxon>Novosphingobium</taxon>
    </lineage>
</organism>
<dbReference type="eggNOG" id="COG0147">
    <property type="taxonomic scope" value="Bacteria"/>
</dbReference>
<evidence type="ECO:0000313" key="3">
    <source>
        <dbReference type="EMBL" id="EQB19349.1"/>
    </source>
</evidence>
<dbReference type="InterPro" id="IPR015890">
    <property type="entry name" value="Chorismate_C"/>
</dbReference>
<dbReference type="Gene3D" id="3.20.10.10">
    <property type="entry name" value="D-amino Acid Aminotransferase, subunit A, domain 2"/>
    <property type="match status" value="1"/>
</dbReference>
<reference evidence="3 4" key="1">
    <citation type="journal article" date="2013" name="Genome Announc.">
        <title>Genome Sequence of Novosphingobium lindaniclasticum LE124T, Isolated from a Hexachlorocyclohexane Dumpsite.</title>
        <authorList>
            <person name="Saxena A."/>
            <person name="Nayyar N."/>
            <person name="Sangwan N."/>
            <person name="Kumari R."/>
            <person name="Khurana J.P."/>
            <person name="Lal R."/>
        </authorList>
    </citation>
    <scope>NUCLEOTIDE SEQUENCE [LARGE SCALE GENOMIC DNA]</scope>
    <source>
        <strain evidence="3 4">LE124</strain>
    </source>
</reference>
<dbReference type="InterPro" id="IPR043132">
    <property type="entry name" value="BCAT-like_C"/>
</dbReference>
<dbReference type="eggNOG" id="COG0115">
    <property type="taxonomic scope" value="Bacteria"/>
</dbReference>
<dbReference type="InterPro" id="IPR005801">
    <property type="entry name" value="ADC_synthase"/>
</dbReference>